<dbReference type="Gene3D" id="3.30.160.60">
    <property type="entry name" value="Classic Zinc Finger"/>
    <property type="match status" value="1"/>
</dbReference>
<protein>
    <recommendedName>
        <fullName evidence="3">B box-type domain-containing protein</fullName>
    </recommendedName>
</protein>
<dbReference type="GO" id="GO:0005654">
    <property type="term" value="C:nucleoplasm"/>
    <property type="evidence" value="ECO:0007669"/>
    <property type="project" value="TreeGrafter"/>
</dbReference>
<sequence>MAESRDFCGVCTLRHVSKSSVVWCTESDEGLCTECQEHHSLSKSSRNHDTIPVTEYQKLPSDVLSISQYCDKHNEKYQIYCNKHECPCCSNCIVESHNECVDIVKLGDVIRNAKTSNAFYEIEQTLAEVLENIKKIRENRQDNLKTLSKERTMIEHEIEQTRKTICNHLDKMKRDIIKELYEVEKQENKEICQFIKVLEEKENDVAESQKKIKSIKQYASDLQAFLALKQLEKYPFLKDEFLQLITEKKICKRVFVVISAK</sequence>
<feature type="domain" description="B box-type" evidence="3">
    <location>
        <begin position="3"/>
        <end position="53"/>
    </location>
</feature>
<keyword evidence="1" id="KW-0863">Zinc-finger</keyword>
<dbReference type="Proteomes" id="UP000507470">
    <property type="component" value="Unassembled WGS sequence"/>
</dbReference>
<dbReference type="GO" id="GO:0060340">
    <property type="term" value="P:positive regulation of type I interferon-mediated signaling pathway"/>
    <property type="evidence" value="ECO:0007669"/>
    <property type="project" value="TreeGrafter"/>
</dbReference>
<dbReference type="AlphaFoldDB" id="A0A6J8CKD9"/>
<dbReference type="PROSITE" id="PS50119">
    <property type="entry name" value="ZF_BBOX"/>
    <property type="match status" value="1"/>
</dbReference>
<dbReference type="EMBL" id="CACVKT020005542">
    <property type="protein sequence ID" value="CAC5395524.1"/>
    <property type="molecule type" value="Genomic_DNA"/>
</dbReference>
<keyword evidence="1" id="KW-0862">Zinc</keyword>
<dbReference type="GO" id="GO:0008270">
    <property type="term" value="F:zinc ion binding"/>
    <property type="evidence" value="ECO:0007669"/>
    <property type="project" value="UniProtKB-KW"/>
</dbReference>
<feature type="coiled-coil region" evidence="2">
    <location>
        <begin position="130"/>
        <end position="218"/>
    </location>
</feature>
<dbReference type="PANTHER" id="PTHR25462">
    <property type="entry name" value="BONUS, ISOFORM C-RELATED"/>
    <property type="match status" value="1"/>
</dbReference>
<proteinExistence type="predicted"/>
<evidence type="ECO:0000256" key="2">
    <source>
        <dbReference type="SAM" id="Coils"/>
    </source>
</evidence>
<gene>
    <name evidence="4" type="ORF">MCOR_30190</name>
</gene>
<dbReference type="PANTHER" id="PTHR25462:SF299">
    <property type="entry name" value="E3 UBIQUITIN-PROTEIN LIGASE TRIM56"/>
    <property type="match status" value="1"/>
</dbReference>
<keyword evidence="1" id="KW-0479">Metal-binding</keyword>
<dbReference type="Pfam" id="PF00643">
    <property type="entry name" value="zf-B_box"/>
    <property type="match status" value="1"/>
</dbReference>
<dbReference type="InterPro" id="IPR047153">
    <property type="entry name" value="TRIM45/56/19-like"/>
</dbReference>
<evidence type="ECO:0000259" key="3">
    <source>
        <dbReference type="PROSITE" id="PS50119"/>
    </source>
</evidence>
<accession>A0A6J8CKD9</accession>
<keyword evidence="2" id="KW-0175">Coiled coil</keyword>
<dbReference type="GO" id="GO:0045087">
    <property type="term" value="P:innate immune response"/>
    <property type="evidence" value="ECO:0007669"/>
    <property type="project" value="TreeGrafter"/>
</dbReference>
<evidence type="ECO:0000313" key="5">
    <source>
        <dbReference type="Proteomes" id="UP000507470"/>
    </source>
</evidence>
<dbReference type="InterPro" id="IPR000315">
    <property type="entry name" value="Znf_B-box"/>
</dbReference>
<dbReference type="GO" id="GO:0061630">
    <property type="term" value="F:ubiquitin protein ligase activity"/>
    <property type="evidence" value="ECO:0007669"/>
    <property type="project" value="TreeGrafter"/>
</dbReference>
<evidence type="ECO:0000256" key="1">
    <source>
        <dbReference type="PROSITE-ProRule" id="PRU00024"/>
    </source>
</evidence>
<evidence type="ECO:0000313" key="4">
    <source>
        <dbReference type="EMBL" id="CAC5395524.1"/>
    </source>
</evidence>
<reference evidence="4 5" key="1">
    <citation type="submission" date="2020-06" db="EMBL/GenBank/DDBJ databases">
        <authorList>
            <person name="Li R."/>
            <person name="Bekaert M."/>
        </authorList>
    </citation>
    <scope>NUCLEOTIDE SEQUENCE [LARGE SCALE GENOMIC DNA]</scope>
    <source>
        <strain evidence="5">wild</strain>
    </source>
</reference>
<organism evidence="4 5">
    <name type="scientific">Mytilus coruscus</name>
    <name type="common">Sea mussel</name>
    <dbReference type="NCBI Taxonomy" id="42192"/>
    <lineage>
        <taxon>Eukaryota</taxon>
        <taxon>Metazoa</taxon>
        <taxon>Spiralia</taxon>
        <taxon>Lophotrochozoa</taxon>
        <taxon>Mollusca</taxon>
        <taxon>Bivalvia</taxon>
        <taxon>Autobranchia</taxon>
        <taxon>Pteriomorphia</taxon>
        <taxon>Mytilida</taxon>
        <taxon>Mytiloidea</taxon>
        <taxon>Mytilidae</taxon>
        <taxon>Mytilinae</taxon>
        <taxon>Mytilus</taxon>
    </lineage>
</organism>
<dbReference type="SUPFAM" id="SSF57845">
    <property type="entry name" value="B-box zinc-binding domain"/>
    <property type="match status" value="1"/>
</dbReference>
<keyword evidence="5" id="KW-1185">Reference proteome</keyword>
<name>A0A6J8CKD9_MYTCO</name>